<evidence type="ECO:0000256" key="2">
    <source>
        <dbReference type="SAM" id="MobiDB-lite"/>
    </source>
</evidence>
<dbReference type="OrthoDB" id="5877007at2759"/>
<feature type="compositionally biased region" description="Polar residues" evidence="2">
    <location>
        <begin position="688"/>
        <end position="707"/>
    </location>
</feature>
<evidence type="ECO:0000313" key="3">
    <source>
        <dbReference type="EMBL" id="PIC37263.1"/>
    </source>
</evidence>
<keyword evidence="1" id="KW-0175">Coiled coil</keyword>
<feature type="compositionally biased region" description="Basic and acidic residues" evidence="2">
    <location>
        <begin position="511"/>
        <end position="539"/>
    </location>
</feature>
<reference evidence="4" key="1">
    <citation type="submission" date="2017-10" db="EMBL/GenBank/DDBJ databases">
        <title>Rapid genome shrinkage in a self-fertile nematode reveals novel sperm competition proteins.</title>
        <authorList>
            <person name="Yin D."/>
            <person name="Schwarz E.M."/>
            <person name="Thomas C.G."/>
            <person name="Felde R.L."/>
            <person name="Korf I.F."/>
            <person name="Cutter A.D."/>
            <person name="Schartner C.M."/>
            <person name="Ralston E.J."/>
            <person name="Meyer B.J."/>
            <person name="Haag E.S."/>
        </authorList>
    </citation>
    <scope>NUCLEOTIDE SEQUENCE [LARGE SCALE GENOMIC DNA]</scope>
    <source>
        <strain evidence="4">JU1422</strain>
    </source>
</reference>
<feature type="compositionally biased region" description="Gly residues" evidence="2">
    <location>
        <begin position="654"/>
        <end position="677"/>
    </location>
</feature>
<feature type="region of interest" description="Disordered" evidence="2">
    <location>
        <begin position="503"/>
        <end position="540"/>
    </location>
</feature>
<dbReference type="EMBL" id="PDUG01000004">
    <property type="protein sequence ID" value="PIC37263.1"/>
    <property type="molecule type" value="Genomic_DNA"/>
</dbReference>
<feature type="compositionally biased region" description="Basic and acidic residues" evidence="2">
    <location>
        <begin position="252"/>
        <end position="295"/>
    </location>
</feature>
<name>A0A2G5UCT7_9PELO</name>
<proteinExistence type="predicted"/>
<keyword evidence="4" id="KW-1185">Reference proteome</keyword>
<feature type="coiled-coil region" evidence="1">
    <location>
        <begin position="7"/>
        <end position="43"/>
    </location>
</feature>
<feature type="compositionally biased region" description="Acidic residues" evidence="2">
    <location>
        <begin position="216"/>
        <end position="251"/>
    </location>
</feature>
<organism evidence="3 4">
    <name type="scientific">Caenorhabditis nigoni</name>
    <dbReference type="NCBI Taxonomy" id="1611254"/>
    <lineage>
        <taxon>Eukaryota</taxon>
        <taxon>Metazoa</taxon>
        <taxon>Ecdysozoa</taxon>
        <taxon>Nematoda</taxon>
        <taxon>Chromadorea</taxon>
        <taxon>Rhabditida</taxon>
        <taxon>Rhabditina</taxon>
        <taxon>Rhabditomorpha</taxon>
        <taxon>Rhabditoidea</taxon>
        <taxon>Rhabditidae</taxon>
        <taxon>Peloderinae</taxon>
        <taxon>Caenorhabditis</taxon>
    </lineage>
</organism>
<feature type="compositionally biased region" description="Low complexity" evidence="2">
    <location>
        <begin position="614"/>
        <end position="653"/>
    </location>
</feature>
<gene>
    <name evidence="3" type="primary">Cni-Y71G10AL.1</name>
    <name evidence="3" type="synonym">Cnig_chr_IV.g15948</name>
    <name evidence="3" type="ORF">B9Z55_015948</name>
</gene>
<dbReference type="Proteomes" id="UP000230233">
    <property type="component" value="Chromosome IV"/>
</dbReference>
<dbReference type="STRING" id="1611254.A0A2G5UCT7"/>
<protein>
    <submittedName>
        <fullName evidence="3">Uncharacterized protein</fullName>
    </submittedName>
</protein>
<dbReference type="AlphaFoldDB" id="A0A2G5UCT7"/>
<comment type="caution">
    <text evidence="3">The sequence shown here is derived from an EMBL/GenBank/DDBJ whole genome shotgun (WGS) entry which is preliminary data.</text>
</comment>
<feature type="region of interest" description="Disordered" evidence="2">
    <location>
        <begin position="209"/>
        <end position="299"/>
    </location>
</feature>
<feature type="region of interest" description="Disordered" evidence="2">
    <location>
        <begin position="563"/>
        <end position="785"/>
    </location>
</feature>
<evidence type="ECO:0000313" key="4">
    <source>
        <dbReference type="Proteomes" id="UP000230233"/>
    </source>
</evidence>
<accession>A0A2G5UCT7</accession>
<sequence length="785" mass="87650">MLTGWSEERCREEVRIILEKLQAEEQEEEKKRLECKLHSRMSEELENVPKVDAEPEKIDESVEKVEVEPMEEEAVVKDLVPEMYRLHGGDPRLVNLNFAVMVSGIPTDFINDSYEQFDETLRTMLCASHNLRSETILKIIRIPVLEEGDNKNNALRALICFSDKIQQCRCLARKKAFEDEKQRVEAIDTLPEALLFISDEDRQILEDGVHERPEGGDDEDDVVGEEVDELELEEDDEEEGHDEHEEDSEADGDAKKDGEAADSEVGVKKSSDAKEGDKKAAEVAKKPEPPKKKVYEDEDEKAPFEMVWEGAPEFQWRLCEGNRDEKKLIIENLMWSDLNDVFIYRTIQKATSVEINFPARFSGEGSRQIFGKLVLHFPAFVAIMDEALKHLIYFRSGDARRIKVFLPQTTVSLKRKEEFEGKLGRLIKPTPRMMELVIKTLPEGYTPTLDNACEWFPDQSVIGCELVKDEMGSPCAIVKFETAQEAVAAHASRSFVIIRHKEAKKNTSAGEPEKEGEEKKDEEKEKNKDEQSGEREKTTRCNVFMRGVEAHFGSLITYYDQRRRTAEQQRQARHKRQSTVAAAPKRPAGSTIRGPVLKKRAPSPSKRGNAQEKSSTPRGGSSAPRRGASSGGRRSSPPRSGGSRPSPRGSSSSRGGGGGHPRGGSSGGPSGRGGPRGGRSDRGMSRSNQRTHSYRNDSFSSSTSSQRAPPRADAFAGYGYAQFDRAYNSGSGGGQDRPSVDPFGRPMYSVPAFSNSSSSSFRHDDHRGGSGGFGSSSSFDNRRRY</sequence>
<evidence type="ECO:0000256" key="1">
    <source>
        <dbReference type="SAM" id="Coils"/>
    </source>
</evidence>